<dbReference type="OrthoDB" id="2080124at2"/>
<keyword evidence="1" id="KW-0472">Membrane</keyword>
<evidence type="ECO:0000256" key="1">
    <source>
        <dbReference type="SAM" id="Phobius"/>
    </source>
</evidence>
<dbReference type="EMBL" id="CP000853">
    <property type="protein sequence ID" value="ABW18167.1"/>
    <property type="molecule type" value="Genomic_DNA"/>
</dbReference>
<evidence type="ECO:0000313" key="3">
    <source>
        <dbReference type="EMBL" id="ABW18167.1"/>
    </source>
</evidence>
<dbReference type="Pfam" id="PF14341">
    <property type="entry name" value="PilX_N"/>
    <property type="match status" value="1"/>
</dbReference>
<dbReference type="HOGENOM" id="CLU_587475_0_0_9"/>
<dbReference type="eggNOG" id="COG4966">
    <property type="taxonomic scope" value="Bacteria"/>
</dbReference>
<accession>A8MM00</accession>
<organism evidence="3 4">
    <name type="scientific">Alkaliphilus oremlandii (strain OhILAs)</name>
    <name type="common">Clostridium oremlandii (strain OhILAs)</name>
    <dbReference type="NCBI Taxonomy" id="350688"/>
    <lineage>
        <taxon>Bacteria</taxon>
        <taxon>Bacillati</taxon>
        <taxon>Bacillota</taxon>
        <taxon>Clostridia</taxon>
        <taxon>Peptostreptococcales</taxon>
        <taxon>Natronincolaceae</taxon>
        <taxon>Alkaliphilus</taxon>
    </lineage>
</organism>
<sequence>MIKRRVKEKKGFALIITLLSLALISILGLVLMRVATSNFKMTKIDSRSQGAYYIAEAGISYMIDQFNTEVHENESKYKTSTAFFQHIENQFTKAASTLDNFEKNNGEQPKAFITVSQVGTNEDRRDYKIQSVGKIGDSTRTVGAILSISWNQEEKNEIIEELIFYAKNFSFKGSSVNAPTGSIVMDGIQTHSLNGGSALNISNMYFNGPVKMDGGSASFGSKDNPGNIYVNGNLEFWNGTRDVYGDIRVNGKFRLKDAKIYGNVYVNGDLELEWIPEIHQNIYYTGKLIAPANYNTSVLNKCIKVESVDNFKIPIVDYSLREDRWYIDNGYVVKGNETGTIPHGAKMLVNNYKNTNWQNITGQVVLISKGDIILRGGNGFTGALIAPNGRVEYSGDGTFNGVIISKNEITLPKGGNYFNFKGLSEIFGKDIPVIASGNVGNGNGGGGSTTSQSVKVTIKSNIKEE</sequence>
<dbReference type="AlphaFoldDB" id="A8MM00"/>
<evidence type="ECO:0000259" key="2">
    <source>
        <dbReference type="Pfam" id="PF14341"/>
    </source>
</evidence>
<reference evidence="4" key="1">
    <citation type="submission" date="2007-10" db="EMBL/GenBank/DDBJ databases">
        <title>Complete genome of Alkaliphilus oremlandii OhILAs.</title>
        <authorList>
            <person name="Copeland A."/>
            <person name="Lucas S."/>
            <person name="Lapidus A."/>
            <person name="Barry K."/>
            <person name="Detter J.C."/>
            <person name="Glavina del Rio T."/>
            <person name="Hammon N."/>
            <person name="Israni S."/>
            <person name="Dalin E."/>
            <person name="Tice H."/>
            <person name="Pitluck S."/>
            <person name="Chain P."/>
            <person name="Malfatti S."/>
            <person name="Shin M."/>
            <person name="Vergez L."/>
            <person name="Schmutz J."/>
            <person name="Larimer F."/>
            <person name="Land M."/>
            <person name="Hauser L."/>
            <person name="Kyrpides N."/>
            <person name="Mikhailova N."/>
            <person name="Stolz J.F."/>
            <person name="Dawson A."/>
            <person name="Fisher E."/>
            <person name="Crable B."/>
            <person name="Perera E."/>
            <person name="Lisak J."/>
            <person name="Ranganathan M."/>
            <person name="Basu P."/>
            <person name="Richardson P."/>
        </authorList>
    </citation>
    <scope>NUCLEOTIDE SEQUENCE [LARGE SCALE GENOMIC DNA]</scope>
    <source>
        <strain evidence="4">OhILAs</strain>
    </source>
</reference>
<dbReference type="KEGG" id="aoe:Clos_0607"/>
<dbReference type="RefSeq" id="WP_012158481.1">
    <property type="nucleotide sequence ID" value="NC_009922.1"/>
</dbReference>
<keyword evidence="4" id="KW-1185">Reference proteome</keyword>
<dbReference type="STRING" id="350688.Clos_0607"/>
<name>A8MM00_ALKOO</name>
<keyword evidence="1" id="KW-0812">Transmembrane</keyword>
<feature type="transmembrane region" description="Helical" evidence="1">
    <location>
        <begin position="12"/>
        <end position="32"/>
    </location>
</feature>
<feature type="domain" description="Type 4 fimbrial biogenesis protein PilX N-terminal" evidence="2">
    <location>
        <begin position="10"/>
        <end position="59"/>
    </location>
</feature>
<gene>
    <name evidence="3" type="ordered locus">Clos_0607</name>
</gene>
<proteinExistence type="predicted"/>
<evidence type="ECO:0000313" key="4">
    <source>
        <dbReference type="Proteomes" id="UP000000269"/>
    </source>
</evidence>
<dbReference type="InterPro" id="IPR025746">
    <property type="entry name" value="PilX_N_dom"/>
</dbReference>
<dbReference type="Proteomes" id="UP000000269">
    <property type="component" value="Chromosome"/>
</dbReference>
<keyword evidence="1" id="KW-1133">Transmembrane helix</keyword>
<protein>
    <recommendedName>
        <fullName evidence="2">Type 4 fimbrial biogenesis protein PilX N-terminal domain-containing protein</fullName>
    </recommendedName>
</protein>